<evidence type="ECO:0000313" key="2">
    <source>
        <dbReference type="EMBL" id="MFC3193926.1"/>
    </source>
</evidence>
<feature type="transmembrane region" description="Helical" evidence="1">
    <location>
        <begin position="12"/>
        <end position="30"/>
    </location>
</feature>
<keyword evidence="1" id="KW-0812">Transmembrane</keyword>
<sequence length="116" mass="13136">MNQTEFLLANGWLIALAVSVGVISWTILLLKAVFDDKRIALVGVFASLLVAFIAAFPQWLVFATWLKYLAGVLCLVFMIWVWLRHWRKAGVYLPVMGVLLSSVAGYWLMTEYRLLG</sequence>
<keyword evidence="3" id="KW-1185">Reference proteome</keyword>
<feature type="transmembrane region" description="Helical" evidence="1">
    <location>
        <begin position="65"/>
        <end position="83"/>
    </location>
</feature>
<proteinExistence type="predicted"/>
<comment type="caution">
    <text evidence="2">The sequence shown here is derived from an EMBL/GenBank/DDBJ whole genome shotgun (WGS) entry which is preliminary data.</text>
</comment>
<feature type="transmembrane region" description="Helical" evidence="1">
    <location>
        <begin position="90"/>
        <end position="109"/>
    </location>
</feature>
<dbReference type="RefSeq" id="WP_077412197.1">
    <property type="nucleotide sequence ID" value="NZ_JBHRTS010000003.1"/>
</dbReference>
<keyword evidence="1" id="KW-1133">Transmembrane helix</keyword>
<evidence type="ECO:0000313" key="3">
    <source>
        <dbReference type="Proteomes" id="UP001595533"/>
    </source>
</evidence>
<reference evidence="3" key="1">
    <citation type="journal article" date="2019" name="Int. J. Syst. Evol. Microbiol.">
        <title>The Global Catalogue of Microorganisms (GCM) 10K type strain sequencing project: providing services to taxonomists for standard genome sequencing and annotation.</title>
        <authorList>
            <consortium name="The Broad Institute Genomics Platform"/>
            <consortium name="The Broad Institute Genome Sequencing Center for Infectious Disease"/>
            <person name="Wu L."/>
            <person name="Ma J."/>
        </authorList>
    </citation>
    <scope>NUCLEOTIDE SEQUENCE [LARGE SCALE GENOMIC DNA]</scope>
    <source>
        <strain evidence="3">KCTC 42953</strain>
    </source>
</reference>
<gene>
    <name evidence="2" type="ORF">ACFODZ_06710</name>
</gene>
<dbReference type="EMBL" id="JBHRTS010000003">
    <property type="protein sequence ID" value="MFC3193926.1"/>
    <property type="molecule type" value="Genomic_DNA"/>
</dbReference>
<organism evidence="2 3">
    <name type="scientific">Marinicella sediminis</name>
    <dbReference type="NCBI Taxonomy" id="1792834"/>
    <lineage>
        <taxon>Bacteria</taxon>
        <taxon>Pseudomonadati</taxon>
        <taxon>Pseudomonadota</taxon>
        <taxon>Gammaproteobacteria</taxon>
        <taxon>Lysobacterales</taxon>
        <taxon>Marinicellaceae</taxon>
        <taxon>Marinicella</taxon>
    </lineage>
</organism>
<evidence type="ECO:0000256" key="1">
    <source>
        <dbReference type="SAM" id="Phobius"/>
    </source>
</evidence>
<accession>A0ABV7JCU5</accession>
<protein>
    <submittedName>
        <fullName evidence="2">Uncharacterized protein</fullName>
    </submittedName>
</protein>
<name>A0ABV7JCU5_9GAMM</name>
<keyword evidence="1" id="KW-0472">Membrane</keyword>
<dbReference type="Proteomes" id="UP001595533">
    <property type="component" value="Unassembled WGS sequence"/>
</dbReference>
<feature type="transmembrane region" description="Helical" evidence="1">
    <location>
        <begin position="39"/>
        <end position="59"/>
    </location>
</feature>